<reference evidence="2" key="1">
    <citation type="submission" date="2016-07" db="EMBL/GenBank/DDBJ databases">
        <authorList>
            <person name="Bretaudeau A."/>
        </authorList>
    </citation>
    <scope>NUCLEOTIDE SEQUENCE</scope>
    <source>
        <strain evidence="2">Rice</strain>
        <tissue evidence="2">Whole body</tissue>
    </source>
</reference>
<evidence type="ECO:0000313" key="2">
    <source>
        <dbReference type="EMBL" id="SOQ42604.1"/>
    </source>
</evidence>
<organism evidence="2">
    <name type="scientific">Spodoptera frugiperda</name>
    <name type="common">Fall armyworm</name>
    <dbReference type="NCBI Taxonomy" id="7108"/>
    <lineage>
        <taxon>Eukaryota</taxon>
        <taxon>Metazoa</taxon>
        <taxon>Ecdysozoa</taxon>
        <taxon>Arthropoda</taxon>
        <taxon>Hexapoda</taxon>
        <taxon>Insecta</taxon>
        <taxon>Pterygota</taxon>
        <taxon>Neoptera</taxon>
        <taxon>Endopterygota</taxon>
        <taxon>Lepidoptera</taxon>
        <taxon>Glossata</taxon>
        <taxon>Ditrysia</taxon>
        <taxon>Noctuoidea</taxon>
        <taxon>Noctuidae</taxon>
        <taxon>Amphipyrinae</taxon>
        <taxon>Spodoptera</taxon>
    </lineage>
</organism>
<feature type="region of interest" description="Disordered" evidence="1">
    <location>
        <begin position="1"/>
        <end position="50"/>
    </location>
</feature>
<gene>
    <name evidence="2" type="ORF">SFRICE_008677</name>
</gene>
<protein>
    <submittedName>
        <fullName evidence="2">SFRICE_008677</fullName>
    </submittedName>
</protein>
<sequence length="127" mass="13683">MLYDAAKSQRWRSATDKRSLALIEPGKRADGTPDGKQSPPPMSTRTTRGVASCSTFGARGLRVVGESGIGKIGKGDNWVSGNFTYLMKQALFHTGFLWGRGITPVKPAHSCRCMALPHIHINPSGKS</sequence>
<dbReference type="AlphaFoldDB" id="A0A2H1VQT7"/>
<feature type="compositionally biased region" description="Basic and acidic residues" evidence="1">
    <location>
        <begin position="13"/>
        <end position="33"/>
    </location>
</feature>
<accession>A0A2H1VQT7</accession>
<evidence type="ECO:0000256" key="1">
    <source>
        <dbReference type="SAM" id="MobiDB-lite"/>
    </source>
</evidence>
<proteinExistence type="predicted"/>
<name>A0A2H1VQT7_SPOFR</name>
<dbReference type="EMBL" id="ODYU01003619">
    <property type="protein sequence ID" value="SOQ42604.1"/>
    <property type="molecule type" value="Genomic_DNA"/>
</dbReference>